<dbReference type="PANTHER" id="PTHR46516:SF1">
    <property type="entry name" value="TRNA-SPECIFIC ADENOSINE DEAMINASE 1"/>
    <property type="match status" value="1"/>
</dbReference>
<comment type="catalytic activity">
    <reaction evidence="11">
        <text>adenosine(37) in tRNA(Ala) + H2O + H(+) = inosine(37) in tRNA(Ala) + NH4(+)</text>
        <dbReference type="Rhea" id="RHEA:50968"/>
        <dbReference type="Rhea" id="RHEA-COMP:12855"/>
        <dbReference type="Rhea" id="RHEA-COMP:12856"/>
        <dbReference type="ChEBI" id="CHEBI:15377"/>
        <dbReference type="ChEBI" id="CHEBI:15378"/>
        <dbReference type="ChEBI" id="CHEBI:28938"/>
        <dbReference type="ChEBI" id="CHEBI:74411"/>
        <dbReference type="ChEBI" id="CHEBI:82852"/>
        <dbReference type="EC" id="3.5.4.34"/>
    </reaction>
</comment>
<gene>
    <name evidence="14" type="ORF">ONB1V03_LOCUS16344</name>
</gene>
<evidence type="ECO:0000256" key="4">
    <source>
        <dbReference type="ARBA" id="ARBA00022833"/>
    </source>
</evidence>
<dbReference type="GO" id="GO:0046872">
    <property type="term" value="F:metal ion binding"/>
    <property type="evidence" value="ECO:0007669"/>
    <property type="project" value="UniProtKB-KW"/>
</dbReference>
<evidence type="ECO:0000256" key="12">
    <source>
        <dbReference type="SAM" id="MobiDB-lite"/>
    </source>
</evidence>
<evidence type="ECO:0000256" key="9">
    <source>
        <dbReference type="ARBA" id="ARBA00040502"/>
    </source>
</evidence>
<evidence type="ECO:0000256" key="10">
    <source>
        <dbReference type="ARBA" id="ARBA00041760"/>
    </source>
</evidence>
<keyword evidence="3" id="KW-0378">Hydrolase</keyword>
<keyword evidence="15" id="KW-1185">Reference proteome</keyword>
<dbReference type="GO" id="GO:0003723">
    <property type="term" value="F:RNA binding"/>
    <property type="evidence" value="ECO:0007669"/>
    <property type="project" value="InterPro"/>
</dbReference>
<feature type="domain" description="A to I editase" evidence="13">
    <location>
        <begin position="35"/>
        <end position="169"/>
    </location>
</feature>
<protein>
    <recommendedName>
        <fullName evidence="9">tRNA-specific adenosine deaminase 1</fullName>
        <ecNumber evidence="8">3.5.4.34</ecNumber>
    </recommendedName>
    <alternativeName>
        <fullName evidence="10">tRNA-specific adenosine-37 deaminase</fullName>
    </alternativeName>
</protein>
<organism evidence="14">
    <name type="scientific">Oppiella nova</name>
    <dbReference type="NCBI Taxonomy" id="334625"/>
    <lineage>
        <taxon>Eukaryota</taxon>
        <taxon>Metazoa</taxon>
        <taxon>Ecdysozoa</taxon>
        <taxon>Arthropoda</taxon>
        <taxon>Chelicerata</taxon>
        <taxon>Arachnida</taxon>
        <taxon>Acari</taxon>
        <taxon>Acariformes</taxon>
        <taxon>Sarcoptiformes</taxon>
        <taxon>Oribatida</taxon>
        <taxon>Brachypylina</taxon>
        <taxon>Oppioidea</taxon>
        <taxon>Oppiidae</taxon>
        <taxon>Oppiella</taxon>
    </lineage>
</organism>
<dbReference type="GO" id="GO:0008033">
    <property type="term" value="P:tRNA processing"/>
    <property type="evidence" value="ECO:0007669"/>
    <property type="project" value="UniProtKB-KW"/>
</dbReference>
<dbReference type="EMBL" id="OC933098">
    <property type="protein sequence ID" value="CAD7659749.1"/>
    <property type="molecule type" value="Genomic_DNA"/>
</dbReference>
<dbReference type="EC" id="3.5.4.34" evidence="8"/>
<evidence type="ECO:0000313" key="14">
    <source>
        <dbReference type="EMBL" id="CAD7659749.1"/>
    </source>
</evidence>
<dbReference type="OrthoDB" id="416253at2759"/>
<evidence type="ECO:0000256" key="5">
    <source>
        <dbReference type="ARBA" id="ARBA00037026"/>
    </source>
</evidence>
<evidence type="ECO:0000256" key="2">
    <source>
        <dbReference type="ARBA" id="ARBA00022723"/>
    </source>
</evidence>
<evidence type="ECO:0000256" key="7">
    <source>
        <dbReference type="ARBA" id="ARBA00038326"/>
    </source>
</evidence>
<evidence type="ECO:0000256" key="3">
    <source>
        <dbReference type="ARBA" id="ARBA00022801"/>
    </source>
</evidence>
<feature type="region of interest" description="Disordered" evidence="12">
    <location>
        <begin position="107"/>
        <end position="128"/>
    </location>
</feature>
<dbReference type="InterPro" id="IPR002466">
    <property type="entry name" value="A_deamin"/>
</dbReference>
<feature type="non-terminal residue" evidence="14">
    <location>
        <position position="1"/>
    </location>
</feature>
<dbReference type="Proteomes" id="UP000728032">
    <property type="component" value="Unassembled WGS sequence"/>
</dbReference>
<evidence type="ECO:0000313" key="15">
    <source>
        <dbReference type="Proteomes" id="UP000728032"/>
    </source>
</evidence>
<proteinExistence type="inferred from homology"/>
<keyword evidence="1" id="KW-0819">tRNA processing</keyword>
<comment type="similarity">
    <text evidence="7">Belongs to the ADAT1 family.</text>
</comment>
<dbReference type="PANTHER" id="PTHR46516">
    <property type="entry name" value="TRNA-SPECIFIC ADENOSINE DEAMINASE 1"/>
    <property type="match status" value="1"/>
</dbReference>
<comment type="function">
    <text evidence="6">Specifically deaminates adenosine-37 to inosine in tRNA-Ala.</text>
</comment>
<comment type="cofactor">
    <cofactor evidence="5">
        <name>1D-myo-inositol hexakisphosphate</name>
        <dbReference type="ChEBI" id="CHEBI:58130"/>
    </cofactor>
</comment>
<reference evidence="14" key="1">
    <citation type="submission" date="2020-11" db="EMBL/GenBank/DDBJ databases">
        <authorList>
            <person name="Tran Van P."/>
        </authorList>
    </citation>
    <scope>NUCLEOTIDE SEQUENCE</scope>
</reference>
<evidence type="ECO:0000256" key="6">
    <source>
        <dbReference type="ARBA" id="ARBA00037784"/>
    </source>
</evidence>
<dbReference type="PROSITE" id="PS50141">
    <property type="entry name" value="A_DEAMIN_EDITASE"/>
    <property type="match status" value="1"/>
</dbReference>
<evidence type="ECO:0000256" key="8">
    <source>
        <dbReference type="ARBA" id="ARBA00038940"/>
    </source>
</evidence>
<dbReference type="EMBL" id="CAJPVJ010018273">
    <property type="protein sequence ID" value="CAG2176911.1"/>
    <property type="molecule type" value="Genomic_DNA"/>
</dbReference>
<feature type="compositionally biased region" description="Basic and acidic residues" evidence="12">
    <location>
        <begin position="114"/>
        <end position="128"/>
    </location>
</feature>
<evidence type="ECO:0000256" key="11">
    <source>
        <dbReference type="ARBA" id="ARBA00047635"/>
    </source>
</evidence>
<dbReference type="AlphaFoldDB" id="A0A7R9MGH7"/>
<keyword evidence="2" id="KW-0479">Metal-binding</keyword>
<evidence type="ECO:0000259" key="13">
    <source>
        <dbReference type="PROSITE" id="PS50141"/>
    </source>
</evidence>
<sequence length="230" mass="26147">KSGKPDPNSEYTVLAAIVCDHKNHEKGSIERKVVALSTGTKCYPSNQSSKDYLIVDSHAESLLKRAFKRYLISQLDNEFKIDNNLGISLFISQLPCGSLQRWKGDPNYVSNETQTDRQMNRKPGRGETCHKPPCIRKIAKWIYMGLQGKRLLEYTKQPICINNIVIGNCGQLGEYDQQMIKDLLSLDPNCITYNPFELNSLPQIKFCKEFRNDLFIKSDEKQSAPTAVVI</sequence>
<dbReference type="Pfam" id="PF02137">
    <property type="entry name" value="A_deamin"/>
    <property type="match status" value="1"/>
</dbReference>
<keyword evidence="4" id="KW-0862">Zinc</keyword>
<name>A0A7R9MGH7_9ACAR</name>
<evidence type="ECO:0000256" key="1">
    <source>
        <dbReference type="ARBA" id="ARBA00022694"/>
    </source>
</evidence>
<dbReference type="GO" id="GO:0043829">
    <property type="term" value="F:tRNA-specific adenosine-37 deaminase activity"/>
    <property type="evidence" value="ECO:0007669"/>
    <property type="project" value="UniProtKB-EC"/>
</dbReference>
<accession>A0A7R9MGH7</accession>